<dbReference type="InterPro" id="IPR011990">
    <property type="entry name" value="TPR-like_helical_dom_sf"/>
</dbReference>
<dbReference type="PANTHER" id="PTHR35807">
    <property type="entry name" value="TRANSCRIPTIONAL REGULATOR REDD-RELATED"/>
    <property type="match status" value="1"/>
</dbReference>
<comment type="caution">
    <text evidence="2">The sequence shown here is derived from an EMBL/GenBank/DDBJ whole genome shotgun (WGS) entry which is preliminary data.</text>
</comment>
<gene>
    <name evidence="2" type="ORF">SE17_24605</name>
</gene>
<sequence>MAGIHVFLLGAPRIERDGAPLKLDRQKAVALLAYLALSGQPHQRETLAALLWPENPAPDAYAYLRRALWALNNALGPHILEASRNTIGIAPTSNLWVDALEFRALLAACRAHAHASFDRCPECRARLHEAATLYRGDLLAGFSVRGSAEFDEWQIAQAETLRQEAAAVFEQLARCENAQGAPDSAIAAARRWVALDPLHEPAQRLLMEF</sequence>
<protein>
    <recommendedName>
        <fullName evidence="1">Bacterial transcriptional activator domain-containing protein</fullName>
    </recommendedName>
</protein>
<dbReference type="InterPro" id="IPR005158">
    <property type="entry name" value="BTAD"/>
</dbReference>
<dbReference type="Pfam" id="PF03704">
    <property type="entry name" value="BTAD"/>
    <property type="match status" value="1"/>
</dbReference>
<dbReference type="GO" id="GO:0003677">
    <property type="term" value="F:DNA binding"/>
    <property type="evidence" value="ECO:0007669"/>
    <property type="project" value="InterPro"/>
</dbReference>
<dbReference type="InterPro" id="IPR051677">
    <property type="entry name" value="AfsR-DnrI-RedD_regulator"/>
</dbReference>
<dbReference type="SMART" id="SM01043">
    <property type="entry name" value="BTAD"/>
    <property type="match status" value="1"/>
</dbReference>
<dbReference type="GO" id="GO:0006355">
    <property type="term" value="P:regulation of DNA-templated transcription"/>
    <property type="evidence" value="ECO:0007669"/>
    <property type="project" value="InterPro"/>
</dbReference>
<dbReference type="InterPro" id="IPR016032">
    <property type="entry name" value="Sig_transdc_resp-reg_C-effctor"/>
</dbReference>
<dbReference type="SUPFAM" id="SSF48452">
    <property type="entry name" value="TPR-like"/>
    <property type="match status" value="1"/>
</dbReference>
<dbReference type="EMBL" id="LJCR01001190">
    <property type="protein sequence ID" value="KPV50840.1"/>
    <property type="molecule type" value="Genomic_DNA"/>
</dbReference>
<dbReference type="AlphaFoldDB" id="A0A0P9DDK5"/>
<evidence type="ECO:0000259" key="1">
    <source>
        <dbReference type="SMART" id="SM01043"/>
    </source>
</evidence>
<keyword evidence="3" id="KW-1185">Reference proteome</keyword>
<dbReference type="Gene3D" id="1.25.40.10">
    <property type="entry name" value="Tetratricopeptide repeat domain"/>
    <property type="match status" value="1"/>
</dbReference>
<reference evidence="2 3" key="1">
    <citation type="submission" date="2015-09" db="EMBL/GenBank/DDBJ databases">
        <title>Draft genome sequence of Kouleothrix aurantiaca JCM 19913.</title>
        <authorList>
            <person name="Hemp J."/>
        </authorList>
    </citation>
    <scope>NUCLEOTIDE SEQUENCE [LARGE SCALE GENOMIC DNA]</scope>
    <source>
        <strain evidence="2 3">COM-B</strain>
    </source>
</reference>
<feature type="non-terminal residue" evidence="2">
    <location>
        <position position="209"/>
    </location>
</feature>
<dbReference type="Proteomes" id="UP000050509">
    <property type="component" value="Unassembled WGS sequence"/>
</dbReference>
<accession>A0A0P9DDK5</accession>
<evidence type="ECO:0000313" key="3">
    <source>
        <dbReference type="Proteomes" id="UP000050509"/>
    </source>
</evidence>
<organism evidence="2 3">
    <name type="scientific">Kouleothrix aurantiaca</name>
    <dbReference type="NCBI Taxonomy" id="186479"/>
    <lineage>
        <taxon>Bacteria</taxon>
        <taxon>Bacillati</taxon>
        <taxon>Chloroflexota</taxon>
        <taxon>Chloroflexia</taxon>
        <taxon>Chloroflexales</taxon>
        <taxon>Roseiflexineae</taxon>
        <taxon>Roseiflexaceae</taxon>
        <taxon>Kouleothrix</taxon>
    </lineage>
</organism>
<evidence type="ECO:0000313" key="2">
    <source>
        <dbReference type="EMBL" id="KPV50840.1"/>
    </source>
</evidence>
<dbReference type="SUPFAM" id="SSF46894">
    <property type="entry name" value="C-terminal effector domain of the bipartite response regulators"/>
    <property type="match status" value="1"/>
</dbReference>
<name>A0A0P9DDK5_9CHLR</name>
<dbReference type="InterPro" id="IPR036388">
    <property type="entry name" value="WH-like_DNA-bd_sf"/>
</dbReference>
<feature type="domain" description="Bacterial transcriptional activator" evidence="1">
    <location>
        <begin position="97"/>
        <end position="209"/>
    </location>
</feature>
<proteinExistence type="predicted"/>
<dbReference type="Gene3D" id="1.10.10.10">
    <property type="entry name" value="Winged helix-like DNA-binding domain superfamily/Winged helix DNA-binding domain"/>
    <property type="match status" value="1"/>
</dbReference>